<gene>
    <name evidence="3" type="ORF">SBOR_6841</name>
</gene>
<comment type="caution">
    <text evidence="3">The sequence shown here is derived from an EMBL/GenBank/DDBJ whole genome shotgun (WGS) entry which is preliminary data.</text>
</comment>
<protein>
    <recommendedName>
        <fullName evidence="2">Peptidase C14 caspase domain-containing protein</fullName>
    </recommendedName>
</protein>
<reference evidence="3 4" key="1">
    <citation type="journal article" date="2014" name="Genome Announc.">
        <title>Draft genome sequence of Sclerotinia borealis, a psychrophilic plant pathogenic fungus.</title>
        <authorList>
            <person name="Mardanov A.V."/>
            <person name="Beletsky A.V."/>
            <person name="Kadnikov V.V."/>
            <person name="Ignatov A.N."/>
            <person name="Ravin N.V."/>
        </authorList>
    </citation>
    <scope>NUCLEOTIDE SEQUENCE [LARGE SCALE GENOMIC DNA]</scope>
    <source>
        <strain evidence="4">F-4157</strain>
    </source>
</reference>
<name>W9CD87_SCLBF</name>
<accession>W9CD87</accession>
<dbReference type="HOGENOM" id="CLU_558951_0_0_1"/>
<feature type="compositionally biased region" description="Polar residues" evidence="1">
    <location>
        <begin position="311"/>
        <end position="323"/>
    </location>
</feature>
<feature type="compositionally biased region" description="Basic residues" evidence="1">
    <location>
        <begin position="383"/>
        <end position="398"/>
    </location>
</feature>
<dbReference type="Pfam" id="PF00656">
    <property type="entry name" value="Peptidase_C14"/>
    <property type="match status" value="1"/>
</dbReference>
<dbReference type="Proteomes" id="UP000019487">
    <property type="component" value="Unassembled WGS sequence"/>
</dbReference>
<proteinExistence type="predicted"/>
<sequence length="398" mass="45165">MAPSNKTTSKAVLDTSQASDFIAKDQYQDSWDSEMKAVKELEDVFQQTFGYKTTQKILKQDSEQHPQVQINFYPAEFVRDYDDLDTLFIVYYAGHGKLGDGRSGLNLTGATTFQSDEDKEIHEIIWNSAENNIRHTRSDVLVIFDCCNAGEMARNVRGSDFTRRADDQFEAWKKDSAPQNWLIEGGPIGSLRKIVLAPLGEPSAIGATERRNRDKMNETKDTLKVRFIFNKQINQKRIKHLSKELSIFFNQGDYGVSTALWEGITPSPEKRLRDVVNYWQSHAMRRSTAPMSSLYHHIISPISPMEPPGLSMSSCEGSVSGMTATDDRERPSFAPEIGPDVGAISSRDKDTHAPKKRKRVDETLFEPDSMNPTSGLLFEPREKRLKRHQSSNRRTHTN</sequence>
<keyword evidence="4" id="KW-1185">Reference proteome</keyword>
<dbReference type="Gene3D" id="3.40.50.1460">
    <property type="match status" value="1"/>
</dbReference>
<feature type="region of interest" description="Disordered" evidence="1">
    <location>
        <begin position="308"/>
        <end position="398"/>
    </location>
</feature>
<dbReference type="STRING" id="1432307.W9CD87"/>
<evidence type="ECO:0000259" key="2">
    <source>
        <dbReference type="Pfam" id="PF00656"/>
    </source>
</evidence>
<dbReference type="AlphaFoldDB" id="W9CD87"/>
<dbReference type="EMBL" id="AYSA01000363">
    <property type="protein sequence ID" value="ESZ92784.1"/>
    <property type="molecule type" value="Genomic_DNA"/>
</dbReference>
<organism evidence="3 4">
    <name type="scientific">Sclerotinia borealis (strain F-4128)</name>
    <dbReference type="NCBI Taxonomy" id="1432307"/>
    <lineage>
        <taxon>Eukaryota</taxon>
        <taxon>Fungi</taxon>
        <taxon>Dikarya</taxon>
        <taxon>Ascomycota</taxon>
        <taxon>Pezizomycotina</taxon>
        <taxon>Leotiomycetes</taxon>
        <taxon>Helotiales</taxon>
        <taxon>Sclerotiniaceae</taxon>
        <taxon>Sclerotinia</taxon>
    </lineage>
</organism>
<dbReference type="OrthoDB" id="4760831at2759"/>
<evidence type="ECO:0000313" key="4">
    <source>
        <dbReference type="Proteomes" id="UP000019487"/>
    </source>
</evidence>
<evidence type="ECO:0000256" key="1">
    <source>
        <dbReference type="SAM" id="MobiDB-lite"/>
    </source>
</evidence>
<dbReference type="InterPro" id="IPR011600">
    <property type="entry name" value="Pept_C14_caspase"/>
</dbReference>
<dbReference type="GO" id="GO:0006508">
    <property type="term" value="P:proteolysis"/>
    <property type="evidence" value="ECO:0007669"/>
    <property type="project" value="InterPro"/>
</dbReference>
<dbReference type="GO" id="GO:0004197">
    <property type="term" value="F:cysteine-type endopeptidase activity"/>
    <property type="evidence" value="ECO:0007669"/>
    <property type="project" value="InterPro"/>
</dbReference>
<evidence type="ECO:0000313" key="3">
    <source>
        <dbReference type="EMBL" id="ESZ92784.1"/>
    </source>
</evidence>
<feature type="domain" description="Peptidase C14 caspase" evidence="2">
    <location>
        <begin position="38"/>
        <end position="221"/>
    </location>
</feature>